<organism evidence="2 3">
    <name type="scientific">Oryzomicrobium terrae</name>
    <dbReference type="NCBI Taxonomy" id="1735038"/>
    <lineage>
        <taxon>Bacteria</taxon>
        <taxon>Pseudomonadati</taxon>
        <taxon>Pseudomonadota</taxon>
        <taxon>Betaproteobacteria</taxon>
        <taxon>Rhodocyclales</taxon>
        <taxon>Rhodocyclaceae</taxon>
        <taxon>Oryzomicrobium</taxon>
    </lineage>
</organism>
<evidence type="ECO:0000256" key="1">
    <source>
        <dbReference type="SAM" id="Phobius"/>
    </source>
</evidence>
<dbReference type="KEGG" id="otr:OTERR_01700"/>
<keyword evidence="1" id="KW-1133">Transmembrane helix</keyword>
<evidence type="ECO:0000313" key="3">
    <source>
        <dbReference type="Proteomes" id="UP000323671"/>
    </source>
</evidence>
<feature type="transmembrane region" description="Helical" evidence="1">
    <location>
        <begin position="161"/>
        <end position="190"/>
    </location>
</feature>
<dbReference type="InterPro" id="IPR018692">
    <property type="entry name" value="DUF2189"/>
</dbReference>
<sequence length="262" mass="28047">MPITDEKSLTFDLVAAIRPVAVGAPWQWLRAGWGDLRAHPLPSLAYGAVFALCGWLFAITLDHAAALLSALVTGMLLVGPFLALGLYDLSRRRERGEPVQLLASALAWRHNLSNIGLFAAVLAIVLMVWARASMVIFAVFYEGDMPSFAGFLRAFSALDNLEFVVFYLAVGGFFATLVFAVSVIAVPLMLDRRIDAINAAIASATALARNPAAMLLWAVLIVALTVLGFATGFLGLVVTMPLVGHATWHAYRALMPEPPAGA</sequence>
<keyword evidence="1" id="KW-0472">Membrane</keyword>
<feature type="transmembrane region" description="Helical" evidence="1">
    <location>
        <begin position="44"/>
        <end position="61"/>
    </location>
</feature>
<name>A0A5C1E3Z5_9RHOO</name>
<keyword evidence="3" id="KW-1185">Reference proteome</keyword>
<accession>A0A5C1E3Z5</accession>
<proteinExistence type="predicted"/>
<feature type="transmembrane region" description="Helical" evidence="1">
    <location>
        <begin position="115"/>
        <end position="141"/>
    </location>
</feature>
<evidence type="ECO:0000313" key="2">
    <source>
        <dbReference type="EMBL" id="QEL63646.1"/>
    </source>
</evidence>
<reference evidence="2 3" key="1">
    <citation type="submission" date="2017-07" db="EMBL/GenBank/DDBJ databases">
        <title>Complete genome sequence of Oryzomicrobium terrae TPP412.</title>
        <authorList>
            <person name="Chiu L.-W."/>
            <person name="Lo K.-J."/>
            <person name="Tsai Y.-M."/>
            <person name="Lin S.-S."/>
            <person name="Kuo C.-H."/>
            <person name="Liu C.-T."/>
        </authorList>
    </citation>
    <scope>NUCLEOTIDE SEQUENCE [LARGE SCALE GENOMIC DNA]</scope>
    <source>
        <strain evidence="2 3">TPP412</strain>
    </source>
</reference>
<dbReference type="Proteomes" id="UP000323671">
    <property type="component" value="Chromosome"/>
</dbReference>
<feature type="transmembrane region" description="Helical" evidence="1">
    <location>
        <begin position="211"/>
        <end position="238"/>
    </location>
</feature>
<dbReference type="EMBL" id="CP022579">
    <property type="protein sequence ID" value="QEL63646.1"/>
    <property type="molecule type" value="Genomic_DNA"/>
</dbReference>
<gene>
    <name evidence="2" type="ORF">OTERR_01700</name>
</gene>
<dbReference type="RefSeq" id="WP_054619737.1">
    <property type="nucleotide sequence ID" value="NZ_CP022579.1"/>
</dbReference>
<dbReference type="AlphaFoldDB" id="A0A5C1E3Z5"/>
<dbReference type="Pfam" id="PF09955">
    <property type="entry name" value="DUF2189"/>
    <property type="match status" value="1"/>
</dbReference>
<feature type="transmembrane region" description="Helical" evidence="1">
    <location>
        <begin position="67"/>
        <end position="87"/>
    </location>
</feature>
<keyword evidence="1" id="KW-0812">Transmembrane</keyword>
<protein>
    <submittedName>
        <fullName evidence="2">Integral membrane protein</fullName>
    </submittedName>
</protein>